<keyword evidence="4" id="KW-0720">Serine protease</keyword>
<reference evidence="6" key="1">
    <citation type="journal article" date="2012" name="PLoS ONE">
        <title>Gene sets for utilization of primary and secondary nutrition supplies in the distal gut of endangered iberian lynx.</title>
        <authorList>
            <person name="Alcaide M."/>
            <person name="Messina E."/>
            <person name="Richter M."/>
            <person name="Bargiela R."/>
            <person name="Peplies J."/>
            <person name="Huws S.A."/>
            <person name="Newbold C.J."/>
            <person name="Golyshin P.N."/>
            <person name="Simon M.A."/>
            <person name="Lopez G."/>
            <person name="Yakimov M.M."/>
            <person name="Ferrer M."/>
        </authorList>
    </citation>
    <scope>NUCLEOTIDE SEQUENCE</scope>
</reference>
<evidence type="ECO:0000313" key="6">
    <source>
        <dbReference type="EMBL" id="EJX08698.1"/>
    </source>
</evidence>
<feature type="domain" description="Peptidase S8/S53" evidence="5">
    <location>
        <begin position="141"/>
        <end position="291"/>
    </location>
</feature>
<accession>J9GZI9</accession>
<gene>
    <name evidence="6" type="ORF">EVA_03191</name>
</gene>
<dbReference type="InterPro" id="IPR015500">
    <property type="entry name" value="Peptidase_S8_subtilisin-rel"/>
</dbReference>
<evidence type="ECO:0000256" key="4">
    <source>
        <dbReference type="ARBA" id="ARBA00022825"/>
    </source>
</evidence>
<dbReference type="GO" id="GO:0006508">
    <property type="term" value="P:proteolysis"/>
    <property type="evidence" value="ECO:0007669"/>
    <property type="project" value="UniProtKB-KW"/>
</dbReference>
<dbReference type="PANTHER" id="PTHR43806">
    <property type="entry name" value="PEPTIDASE S8"/>
    <property type="match status" value="1"/>
</dbReference>
<dbReference type="PRINTS" id="PR00723">
    <property type="entry name" value="SUBTILISIN"/>
</dbReference>
<dbReference type="InterPro" id="IPR050131">
    <property type="entry name" value="Peptidase_S8_subtilisin-like"/>
</dbReference>
<dbReference type="Pfam" id="PF00082">
    <property type="entry name" value="Peptidase_S8"/>
    <property type="match status" value="2"/>
</dbReference>
<dbReference type="NCBIfam" id="TIGR04183">
    <property type="entry name" value="Por_Secre_tail"/>
    <property type="match status" value="1"/>
</dbReference>
<proteinExistence type="inferred from homology"/>
<dbReference type="InterPro" id="IPR000209">
    <property type="entry name" value="Peptidase_S8/S53_dom"/>
</dbReference>
<evidence type="ECO:0000256" key="2">
    <source>
        <dbReference type="ARBA" id="ARBA00022670"/>
    </source>
</evidence>
<keyword evidence="3" id="KW-0378">Hydrolase</keyword>
<dbReference type="SUPFAM" id="SSF52743">
    <property type="entry name" value="Subtilisin-like"/>
    <property type="match status" value="1"/>
</dbReference>
<dbReference type="EMBL" id="AMCI01000557">
    <property type="protein sequence ID" value="EJX08698.1"/>
    <property type="molecule type" value="Genomic_DNA"/>
</dbReference>
<evidence type="ECO:0000256" key="3">
    <source>
        <dbReference type="ARBA" id="ARBA00022801"/>
    </source>
</evidence>
<evidence type="ECO:0000256" key="1">
    <source>
        <dbReference type="ARBA" id="ARBA00011073"/>
    </source>
</evidence>
<keyword evidence="2" id="KW-0645">Protease</keyword>
<dbReference type="PROSITE" id="PS51892">
    <property type="entry name" value="SUBTILASE"/>
    <property type="match status" value="1"/>
</dbReference>
<feature type="domain" description="Peptidase S8/S53" evidence="5">
    <location>
        <begin position="447"/>
        <end position="601"/>
    </location>
</feature>
<name>J9GZI9_9ZZZZ</name>
<protein>
    <submittedName>
        <fullName evidence="6">Subtilase family domain protein</fullName>
    </submittedName>
</protein>
<evidence type="ECO:0000259" key="5">
    <source>
        <dbReference type="Pfam" id="PF00082"/>
    </source>
</evidence>
<dbReference type="GO" id="GO:0004252">
    <property type="term" value="F:serine-type endopeptidase activity"/>
    <property type="evidence" value="ECO:0007669"/>
    <property type="project" value="InterPro"/>
</dbReference>
<dbReference type="InterPro" id="IPR023828">
    <property type="entry name" value="Peptidase_S8_Ser-AS"/>
</dbReference>
<organism evidence="6">
    <name type="scientific">gut metagenome</name>
    <dbReference type="NCBI Taxonomy" id="749906"/>
    <lineage>
        <taxon>unclassified sequences</taxon>
        <taxon>metagenomes</taxon>
        <taxon>organismal metagenomes</taxon>
    </lineage>
</organism>
<dbReference type="InterPro" id="IPR026444">
    <property type="entry name" value="Secre_tail"/>
</dbReference>
<dbReference type="AlphaFoldDB" id="J9GZI9"/>
<comment type="caution">
    <text evidence="6">The sequence shown here is derived from an EMBL/GenBank/DDBJ whole genome shotgun (WGS) entry which is preliminary data.</text>
</comment>
<dbReference type="Gene3D" id="3.40.50.200">
    <property type="entry name" value="Peptidase S8/S53 domain"/>
    <property type="match status" value="2"/>
</dbReference>
<dbReference type="PANTHER" id="PTHR43806:SF11">
    <property type="entry name" value="CEREVISIN-RELATED"/>
    <property type="match status" value="1"/>
</dbReference>
<dbReference type="InterPro" id="IPR036852">
    <property type="entry name" value="Peptidase_S8/S53_dom_sf"/>
</dbReference>
<comment type="similarity">
    <text evidence="1">Belongs to the peptidase S8 family.</text>
</comment>
<dbReference type="PROSITE" id="PS00138">
    <property type="entry name" value="SUBTILASE_SER"/>
    <property type="match status" value="1"/>
</dbReference>
<sequence>MKKKVLLAGVCALMAVPTLAQDLQLDNTGRKWDGGIEALLTSPRTARSTVADSLITTNVSVNDAEAVADFVRKQGHEATIITPNLVVVTLPVRMITELGRREDVLYMNTPKQYRPLLAKARPETGVTKIQEGTGLETPFTGKGVLIGVIDQGFEFNHAAFLNRVDRYCTSSTGMLTTTPPRRDSYDQSGHATHVTNIAAGSKVGNNNYYGFATDARLILVSSKFDNSSVLKQAKSIKDYAEENGMPWVINMSFGGLSGPHDGTTEYDKGMSELCGPGALMVAAMGNEGGEKLHAQRTIADANTPVYLNMKPDAQNKEKGIVSEIWSEATDSIAALDIQLVLVTRTKVYELSKLQLANAGCEFYQGINPYNKRQYATFKGFLSNIQQKLGGAATGTAYLCWKVTGKGGETFHAWLDGVSYLGEFAKLNMNGITAEAGDDNYLVAEGAASIPTAIAVASYNNADSYRSINGETYSYASFIGSRGSISKFSSRGPQIVNRPKPAIAAPGGCVVSAYSKNSTNFSSTSNELVEELLVNGQKYYYGVMNGTSMASPAVTGIIALWLEANPKLTYDQVIEIFQKTGRRSNQTGEADANGWNAMAGYGKIDAYEGLKMALEMANETGINEVINTEAPVSIQKEQGAWKVLFNNDETYADLQVYATNGTLVKSVRLNAPRRGEEHVVSLTDMTPGVYLFRVATTASQSTRKMIVK</sequence>